<dbReference type="RefSeq" id="WP_018660935.1">
    <property type="nucleotide sequence ID" value="NZ_HF952018.1"/>
</dbReference>
<organism evidence="1 2">
    <name type="scientific">Thermobrachium celere DSM 8682</name>
    <dbReference type="NCBI Taxonomy" id="941824"/>
    <lineage>
        <taxon>Bacteria</taxon>
        <taxon>Bacillati</taxon>
        <taxon>Bacillota</taxon>
        <taxon>Clostridia</taxon>
        <taxon>Eubacteriales</taxon>
        <taxon>Clostridiaceae</taxon>
        <taxon>Thermobrachium</taxon>
    </lineage>
</organism>
<dbReference type="OrthoDB" id="2867752at2"/>
<dbReference type="Proteomes" id="UP000014923">
    <property type="component" value="Unassembled WGS sequence"/>
</dbReference>
<dbReference type="eggNOG" id="ENOG5033R1C">
    <property type="taxonomic scope" value="Bacteria"/>
</dbReference>
<reference evidence="1" key="1">
    <citation type="submission" date="2013-03" db="EMBL/GenBank/DDBJ databases">
        <title>Draft genome sequence of the hydrogen-ethanol-producing anaerobic alkalithermophilic Caloramator celere.</title>
        <authorList>
            <person name="Ciranna A."/>
            <person name="Larjo A."/>
            <person name="Kivisto A."/>
            <person name="Santala V."/>
            <person name="Roos C."/>
            <person name="Karp M."/>
        </authorList>
    </citation>
    <scope>NUCLEOTIDE SEQUENCE [LARGE SCALE GENOMIC DNA]</scope>
    <source>
        <strain evidence="1">DSM 8682</strain>
    </source>
</reference>
<gene>
    <name evidence="1" type="ORF">TCEL_01533</name>
</gene>
<dbReference type="EMBL" id="CAVN010000088">
    <property type="protein sequence ID" value="CDF57619.1"/>
    <property type="molecule type" value="Genomic_DNA"/>
</dbReference>
<evidence type="ECO:0000313" key="1">
    <source>
        <dbReference type="EMBL" id="CDF57619.1"/>
    </source>
</evidence>
<dbReference type="AlphaFoldDB" id="R7RNL1"/>
<dbReference type="HOGENOM" id="CLU_972987_0_0_9"/>
<dbReference type="Pfam" id="PF07963">
    <property type="entry name" value="N_methyl"/>
    <property type="match status" value="1"/>
</dbReference>
<protein>
    <recommendedName>
        <fullName evidence="3">Prepilin-type N-terminal cleavage/methylation domain-containing protein</fullName>
    </recommendedName>
</protein>
<comment type="caution">
    <text evidence="1">The sequence shown here is derived from an EMBL/GenBank/DDBJ whole genome shotgun (WGS) entry which is preliminary data.</text>
</comment>
<dbReference type="NCBIfam" id="TIGR02532">
    <property type="entry name" value="IV_pilin_GFxxxE"/>
    <property type="match status" value="1"/>
</dbReference>
<sequence>MKKMKGYTLVELLVAFSIFAILIVPVSGMINTAIRGNKFSKEKLELVNIFDYAYESYLNGDVKLENSDSKEIKYMNSDYKIRFKKVGQVEYQMKGIDYSNYDLVLKVEGNELQLWKKDCKIAVSQLEKEKKPENREKVKNRAFIKITLENSNSFKYEIKINKIREENDNKFNSLPDETFSEIVLNPSGKLLIDANNTDYNVNFLIDGVYNSNNLIDRILTVNLKNKPNGDNVKVASVYPNVEFISKEDVQLNKNQNIEYVKISIFKENDLNNPLDEKVYEFSKIQK</sequence>
<name>R7RNL1_9CLOT</name>
<evidence type="ECO:0008006" key="3">
    <source>
        <dbReference type="Google" id="ProtNLM"/>
    </source>
</evidence>
<evidence type="ECO:0000313" key="2">
    <source>
        <dbReference type="Proteomes" id="UP000014923"/>
    </source>
</evidence>
<accession>R7RNL1</accession>
<keyword evidence="2" id="KW-1185">Reference proteome</keyword>
<proteinExistence type="predicted"/>
<dbReference type="InterPro" id="IPR012902">
    <property type="entry name" value="N_methyl_site"/>
</dbReference>